<dbReference type="EMBL" id="RJKM01000001">
    <property type="protein sequence ID" value="ROP39761.1"/>
    <property type="molecule type" value="Genomic_DNA"/>
</dbReference>
<reference evidence="7 8" key="1">
    <citation type="submission" date="2018-11" db="EMBL/GenBank/DDBJ databases">
        <title>Sequencing the genomes of 1000 actinobacteria strains.</title>
        <authorList>
            <person name="Klenk H.-P."/>
        </authorList>
    </citation>
    <scope>NUCLEOTIDE SEQUENCE [LARGE SCALE GENOMIC DNA]</scope>
    <source>
        <strain evidence="7 8">DSM 44231</strain>
    </source>
</reference>
<evidence type="ECO:0000259" key="6">
    <source>
        <dbReference type="Pfam" id="PF08281"/>
    </source>
</evidence>
<keyword evidence="3" id="KW-0731">Sigma factor</keyword>
<dbReference type="Proteomes" id="UP000268727">
    <property type="component" value="Unassembled WGS sequence"/>
</dbReference>
<dbReference type="Pfam" id="PF04542">
    <property type="entry name" value="Sigma70_r2"/>
    <property type="match status" value="1"/>
</dbReference>
<dbReference type="Gene3D" id="1.10.10.10">
    <property type="entry name" value="Winged helix-like DNA-binding domain superfamily/Winged helix DNA-binding domain"/>
    <property type="match status" value="1"/>
</dbReference>
<dbReference type="SUPFAM" id="SSF88946">
    <property type="entry name" value="Sigma2 domain of RNA polymerase sigma factors"/>
    <property type="match status" value="1"/>
</dbReference>
<evidence type="ECO:0000256" key="4">
    <source>
        <dbReference type="ARBA" id="ARBA00023163"/>
    </source>
</evidence>
<keyword evidence="2" id="KW-0805">Transcription regulation</keyword>
<comment type="similarity">
    <text evidence="1">Belongs to the sigma-70 factor family. ECF subfamily.</text>
</comment>
<protein>
    <submittedName>
        <fullName evidence="7">RNA polymerase sigma-70 factor (ECF subfamily)</fullName>
    </submittedName>
</protein>
<evidence type="ECO:0000256" key="2">
    <source>
        <dbReference type="ARBA" id="ARBA00023015"/>
    </source>
</evidence>
<dbReference type="InterPro" id="IPR036388">
    <property type="entry name" value="WH-like_DNA-bd_sf"/>
</dbReference>
<evidence type="ECO:0000256" key="1">
    <source>
        <dbReference type="ARBA" id="ARBA00010641"/>
    </source>
</evidence>
<dbReference type="CDD" id="cd06171">
    <property type="entry name" value="Sigma70_r4"/>
    <property type="match status" value="1"/>
</dbReference>
<name>A0A3N1HBA0_9PSEU</name>
<dbReference type="GO" id="GO:0016987">
    <property type="term" value="F:sigma factor activity"/>
    <property type="evidence" value="ECO:0007669"/>
    <property type="project" value="UniProtKB-KW"/>
</dbReference>
<proteinExistence type="inferred from homology"/>
<feature type="domain" description="RNA polymerase sigma factor 70 region 4 type 2" evidence="6">
    <location>
        <begin position="138"/>
        <end position="189"/>
    </location>
</feature>
<dbReference type="InterPro" id="IPR007627">
    <property type="entry name" value="RNA_pol_sigma70_r2"/>
</dbReference>
<dbReference type="InterPro" id="IPR014284">
    <property type="entry name" value="RNA_pol_sigma-70_dom"/>
</dbReference>
<dbReference type="InterPro" id="IPR013249">
    <property type="entry name" value="RNA_pol_sigma70_r4_t2"/>
</dbReference>
<dbReference type="PANTHER" id="PTHR43133:SF62">
    <property type="entry name" value="RNA POLYMERASE SIGMA FACTOR SIGZ"/>
    <property type="match status" value="1"/>
</dbReference>
<evidence type="ECO:0000256" key="3">
    <source>
        <dbReference type="ARBA" id="ARBA00023082"/>
    </source>
</evidence>
<dbReference type="AlphaFoldDB" id="A0A3N1HBA0"/>
<dbReference type="PANTHER" id="PTHR43133">
    <property type="entry name" value="RNA POLYMERASE ECF-TYPE SIGMA FACTO"/>
    <property type="match status" value="1"/>
</dbReference>
<dbReference type="NCBIfam" id="TIGR02937">
    <property type="entry name" value="sigma70-ECF"/>
    <property type="match status" value="1"/>
</dbReference>
<keyword evidence="8" id="KW-1185">Reference proteome</keyword>
<accession>A0A3N1HBA0</accession>
<dbReference type="InterPro" id="IPR013324">
    <property type="entry name" value="RNA_pol_sigma_r3/r4-like"/>
</dbReference>
<keyword evidence="4" id="KW-0804">Transcription</keyword>
<evidence type="ECO:0000313" key="8">
    <source>
        <dbReference type="Proteomes" id="UP000268727"/>
    </source>
</evidence>
<dbReference type="SUPFAM" id="SSF88659">
    <property type="entry name" value="Sigma3 and sigma4 domains of RNA polymerase sigma factors"/>
    <property type="match status" value="1"/>
</dbReference>
<sequence length="200" mass="21755">MTHVTGTPEGTSANRYVTTALDEPPDLRGPDVTAAFAELFDAHARRLRGYLAGRVGDAAADDLVAETFLVALKRRHSYDPDRAPVTGWLYGIATNLVREHVRRETRGRRAGLRAVGRPEPDHGGAVADRVDAQRHAELLAGALADLRDEDRDALLLTSWAGLSPSEVAAALGEPASTVRSRLHRVRTRLQALLTEENRDA</sequence>
<dbReference type="Gene3D" id="1.10.1740.10">
    <property type="match status" value="1"/>
</dbReference>
<gene>
    <name evidence="7" type="ORF">EDD40_5158</name>
</gene>
<organism evidence="7 8">
    <name type="scientific">Saccharothrix texasensis</name>
    <dbReference type="NCBI Taxonomy" id="103734"/>
    <lineage>
        <taxon>Bacteria</taxon>
        <taxon>Bacillati</taxon>
        <taxon>Actinomycetota</taxon>
        <taxon>Actinomycetes</taxon>
        <taxon>Pseudonocardiales</taxon>
        <taxon>Pseudonocardiaceae</taxon>
        <taxon>Saccharothrix</taxon>
    </lineage>
</organism>
<dbReference type="InterPro" id="IPR039425">
    <property type="entry name" value="RNA_pol_sigma-70-like"/>
</dbReference>
<evidence type="ECO:0000259" key="5">
    <source>
        <dbReference type="Pfam" id="PF04542"/>
    </source>
</evidence>
<dbReference type="Pfam" id="PF08281">
    <property type="entry name" value="Sigma70_r4_2"/>
    <property type="match status" value="1"/>
</dbReference>
<evidence type="ECO:0000313" key="7">
    <source>
        <dbReference type="EMBL" id="ROP39761.1"/>
    </source>
</evidence>
<dbReference type="GO" id="GO:0006352">
    <property type="term" value="P:DNA-templated transcription initiation"/>
    <property type="evidence" value="ECO:0007669"/>
    <property type="project" value="InterPro"/>
</dbReference>
<comment type="caution">
    <text evidence="7">The sequence shown here is derived from an EMBL/GenBank/DDBJ whole genome shotgun (WGS) entry which is preliminary data.</text>
</comment>
<dbReference type="InterPro" id="IPR013325">
    <property type="entry name" value="RNA_pol_sigma_r2"/>
</dbReference>
<dbReference type="OrthoDB" id="5518337at2"/>
<feature type="domain" description="RNA polymerase sigma-70 region 2" evidence="5">
    <location>
        <begin position="39"/>
        <end position="106"/>
    </location>
</feature>
<dbReference type="GO" id="GO:0003677">
    <property type="term" value="F:DNA binding"/>
    <property type="evidence" value="ECO:0007669"/>
    <property type="project" value="InterPro"/>
</dbReference>